<evidence type="ECO:0000256" key="4">
    <source>
        <dbReference type="ARBA" id="ARBA00022759"/>
    </source>
</evidence>
<keyword evidence="3" id="KW-0479">Metal-binding</keyword>
<dbReference type="GO" id="GO:0006364">
    <property type="term" value="P:rRNA processing"/>
    <property type="evidence" value="ECO:0007669"/>
    <property type="project" value="TreeGrafter"/>
</dbReference>
<feature type="domain" description="RNA-binding protein AU-1/Ribonuclease E/G" evidence="8">
    <location>
        <begin position="206"/>
        <end position="329"/>
    </location>
</feature>
<name>A0A3D9BX39_9RHOB</name>
<sequence>MKGRSVILGAWGGREAAALMVDGRLDDLIVSADAPPPGTIYRAIPERPMKGQGGLFLRTPEGRVFLRQTKGVSPRASLLVQVTGYAEPGKAPPVTTRLSLKGRYAVLTPGAPGANPSRAIRDPERRAALAALAEGAAPAETGVILRSACAEAEDADIAEELRALAEALTKILADTGTEPAVLLEGDGPHALAWRDWTAPADVERGADAFERAGVLDALEALADPSEALPGGARMTVEATRALVAVDVDTGTDTSPAAALKANLAMAKALPRALRLRGLGGQVVVDPAPSPKRDRKAIETALKAALRDDPVQTALLDWTALGLIELQRQRARPPLPL</sequence>
<keyword evidence="2" id="KW-0540">Nuclease</keyword>
<dbReference type="GO" id="GO:0046872">
    <property type="term" value="F:metal ion binding"/>
    <property type="evidence" value="ECO:0007669"/>
    <property type="project" value="UniProtKB-KW"/>
</dbReference>
<dbReference type="Pfam" id="PF10150">
    <property type="entry name" value="RNase_E_G"/>
    <property type="match status" value="2"/>
</dbReference>
<dbReference type="GO" id="GO:0016787">
    <property type="term" value="F:hydrolase activity"/>
    <property type="evidence" value="ECO:0007669"/>
    <property type="project" value="UniProtKB-KW"/>
</dbReference>
<dbReference type="EMBL" id="QOHR01000004">
    <property type="protein sequence ID" value="REC58085.1"/>
    <property type="molecule type" value="Genomic_DNA"/>
</dbReference>
<evidence type="ECO:0000256" key="6">
    <source>
        <dbReference type="ARBA" id="ARBA00022842"/>
    </source>
</evidence>
<organism evidence="9 10">
    <name type="scientific">Rhodosalinus sediminis</name>
    <dbReference type="NCBI Taxonomy" id="1940533"/>
    <lineage>
        <taxon>Bacteria</taxon>
        <taxon>Pseudomonadati</taxon>
        <taxon>Pseudomonadota</taxon>
        <taxon>Alphaproteobacteria</taxon>
        <taxon>Rhodobacterales</taxon>
        <taxon>Paracoccaceae</taxon>
        <taxon>Rhodosalinus</taxon>
    </lineage>
</organism>
<dbReference type="RefSeq" id="WP_115978923.1">
    <property type="nucleotide sequence ID" value="NZ_QOHR01000004.1"/>
</dbReference>
<dbReference type="GO" id="GO:0004540">
    <property type="term" value="F:RNA nuclease activity"/>
    <property type="evidence" value="ECO:0007669"/>
    <property type="project" value="InterPro"/>
</dbReference>
<dbReference type="AlphaFoldDB" id="A0A3D9BX39"/>
<dbReference type="InterPro" id="IPR004659">
    <property type="entry name" value="RNase_E/G"/>
</dbReference>
<protein>
    <submittedName>
        <fullName evidence="9">Ribonuclease G</fullName>
    </submittedName>
</protein>
<dbReference type="PANTHER" id="PTHR30001">
    <property type="entry name" value="RIBONUCLEASE"/>
    <property type="match status" value="1"/>
</dbReference>
<dbReference type="Proteomes" id="UP000257131">
    <property type="component" value="Unassembled WGS sequence"/>
</dbReference>
<accession>A0A3D9BX39</accession>
<evidence type="ECO:0000256" key="5">
    <source>
        <dbReference type="ARBA" id="ARBA00022801"/>
    </source>
</evidence>
<comment type="cofactor">
    <cofactor evidence="1">
        <name>Mg(2+)</name>
        <dbReference type="ChEBI" id="CHEBI:18420"/>
    </cofactor>
</comment>
<keyword evidence="4" id="KW-0255">Endonuclease</keyword>
<keyword evidence="7" id="KW-0694">RNA-binding</keyword>
<evidence type="ECO:0000256" key="1">
    <source>
        <dbReference type="ARBA" id="ARBA00001946"/>
    </source>
</evidence>
<dbReference type="InterPro" id="IPR019307">
    <property type="entry name" value="RNA-bd_AU-1/RNase_E/G"/>
</dbReference>
<keyword evidence="6" id="KW-0460">Magnesium</keyword>
<evidence type="ECO:0000256" key="2">
    <source>
        <dbReference type="ARBA" id="ARBA00022722"/>
    </source>
</evidence>
<dbReference type="GO" id="GO:0003723">
    <property type="term" value="F:RNA binding"/>
    <property type="evidence" value="ECO:0007669"/>
    <property type="project" value="UniProtKB-KW"/>
</dbReference>
<reference evidence="9 10" key="1">
    <citation type="journal article" date="2017" name="Int. J. Syst. Evol. Microbiol.">
        <title>Rhodosalinus sediminis gen. nov., sp. nov., isolated from marine saltern.</title>
        <authorList>
            <person name="Guo L.Y."/>
            <person name="Ling S.K."/>
            <person name="Li C.M."/>
            <person name="Chen G.J."/>
            <person name="Du Z.J."/>
        </authorList>
    </citation>
    <scope>NUCLEOTIDE SEQUENCE [LARGE SCALE GENOMIC DNA]</scope>
    <source>
        <strain evidence="9 10">WDN1C137</strain>
    </source>
</reference>
<dbReference type="GO" id="GO:0004519">
    <property type="term" value="F:endonuclease activity"/>
    <property type="evidence" value="ECO:0007669"/>
    <property type="project" value="UniProtKB-KW"/>
</dbReference>
<dbReference type="PANTHER" id="PTHR30001:SF1">
    <property type="entry name" value="RIBONUCLEASE E_G-LIKE PROTEIN, CHLOROPLASTIC"/>
    <property type="match status" value="1"/>
</dbReference>
<evidence type="ECO:0000313" key="10">
    <source>
        <dbReference type="Proteomes" id="UP000257131"/>
    </source>
</evidence>
<gene>
    <name evidence="9" type="ORF">DRV84_05765</name>
</gene>
<evidence type="ECO:0000313" key="9">
    <source>
        <dbReference type="EMBL" id="REC58085.1"/>
    </source>
</evidence>
<evidence type="ECO:0000259" key="8">
    <source>
        <dbReference type="Pfam" id="PF10150"/>
    </source>
</evidence>
<dbReference type="GO" id="GO:0005737">
    <property type="term" value="C:cytoplasm"/>
    <property type="evidence" value="ECO:0007669"/>
    <property type="project" value="TreeGrafter"/>
</dbReference>
<dbReference type="OrthoDB" id="9804278at2"/>
<keyword evidence="10" id="KW-1185">Reference proteome</keyword>
<evidence type="ECO:0000256" key="7">
    <source>
        <dbReference type="ARBA" id="ARBA00022884"/>
    </source>
</evidence>
<proteinExistence type="predicted"/>
<feature type="domain" description="RNA-binding protein AU-1/Ribonuclease E/G" evidence="8">
    <location>
        <begin position="99"/>
        <end position="195"/>
    </location>
</feature>
<comment type="caution">
    <text evidence="9">The sequence shown here is derived from an EMBL/GenBank/DDBJ whole genome shotgun (WGS) entry which is preliminary data.</text>
</comment>
<keyword evidence="5" id="KW-0378">Hydrolase</keyword>
<evidence type="ECO:0000256" key="3">
    <source>
        <dbReference type="ARBA" id="ARBA00022723"/>
    </source>
</evidence>